<evidence type="ECO:0000256" key="2">
    <source>
        <dbReference type="ARBA" id="ARBA00022692"/>
    </source>
</evidence>
<evidence type="ECO:0000256" key="3">
    <source>
        <dbReference type="ARBA" id="ARBA00022989"/>
    </source>
</evidence>
<sequence length="305" mass="31441">MVYLLFTIGLLGLFFGGEFLVRGASNVARAWRISPMVIGLTIVGFGTSTPELLVSINAALNGSSALAIGNVLGSNIANVLLIVGLAALISPIVMDIRQSWRDLAVMVGAAALLWLMLLDGRLDRAEGALLLAGLAGFLAMSFLTARVEAEESEGPAIPPVWKSVLLTLAGLVVLMVGARLLVDSATEIARAFGISEAVIGLTVVAVGTSLPELATSLIAAWRKHSEIAIGNVIGSNIFNALGIPGVTALVLPINGLDPRFLLVDMPMVLGVALTTVALAALLAGVPRWAGGLLLAAYGGYVALML</sequence>
<name>A0A285CKQ5_9RHOB</name>
<feature type="domain" description="Sodium/calcium exchanger membrane region" evidence="6">
    <location>
        <begin position="163"/>
        <end position="304"/>
    </location>
</feature>
<gene>
    <name evidence="7" type="ORF">SAMN05878503_101240</name>
</gene>
<feature type="transmembrane region" description="Helical" evidence="5">
    <location>
        <begin position="227"/>
        <end position="253"/>
    </location>
</feature>
<dbReference type="GO" id="GO:0008273">
    <property type="term" value="F:calcium, potassium:sodium antiporter activity"/>
    <property type="evidence" value="ECO:0007669"/>
    <property type="project" value="TreeGrafter"/>
</dbReference>
<feature type="transmembrane region" description="Helical" evidence="5">
    <location>
        <begin position="99"/>
        <end position="117"/>
    </location>
</feature>
<dbReference type="EMBL" id="OAOQ01000001">
    <property type="protein sequence ID" value="SNX67603.1"/>
    <property type="molecule type" value="Genomic_DNA"/>
</dbReference>
<dbReference type="NCBIfam" id="TIGR00367">
    <property type="entry name" value="calcium/sodium antiporter"/>
    <property type="match status" value="1"/>
</dbReference>
<dbReference type="InterPro" id="IPR004481">
    <property type="entry name" value="K/Na/Ca-exchanger"/>
</dbReference>
<keyword evidence="3 5" id="KW-1133">Transmembrane helix</keyword>
<keyword evidence="2 5" id="KW-0812">Transmembrane</keyword>
<feature type="transmembrane region" description="Helical" evidence="5">
    <location>
        <begin position="260"/>
        <end position="282"/>
    </location>
</feature>
<dbReference type="GO" id="GO:0006874">
    <property type="term" value="P:intracellular calcium ion homeostasis"/>
    <property type="evidence" value="ECO:0007669"/>
    <property type="project" value="TreeGrafter"/>
</dbReference>
<dbReference type="Gene3D" id="1.20.1420.30">
    <property type="entry name" value="NCX, central ion-binding region"/>
    <property type="match status" value="1"/>
</dbReference>
<feature type="transmembrane region" description="Helical" evidence="5">
    <location>
        <begin position="288"/>
        <end position="304"/>
    </location>
</feature>
<evidence type="ECO:0000256" key="5">
    <source>
        <dbReference type="SAM" id="Phobius"/>
    </source>
</evidence>
<dbReference type="OrthoDB" id="9794225at2"/>
<dbReference type="PANTHER" id="PTHR10846:SF8">
    <property type="entry name" value="INNER MEMBRANE PROTEIN YRBG"/>
    <property type="match status" value="1"/>
</dbReference>
<feature type="transmembrane region" description="Helical" evidence="5">
    <location>
        <begin position="33"/>
        <end position="54"/>
    </location>
</feature>
<feature type="transmembrane region" description="Helical" evidence="5">
    <location>
        <begin position="129"/>
        <end position="147"/>
    </location>
</feature>
<keyword evidence="8" id="KW-1185">Reference proteome</keyword>
<evidence type="ECO:0000313" key="8">
    <source>
        <dbReference type="Proteomes" id="UP000219467"/>
    </source>
</evidence>
<evidence type="ECO:0000256" key="1">
    <source>
        <dbReference type="ARBA" id="ARBA00004141"/>
    </source>
</evidence>
<dbReference type="AlphaFoldDB" id="A0A285CKQ5"/>
<accession>A0A285CKQ5</accession>
<feature type="transmembrane region" description="Helical" evidence="5">
    <location>
        <begin position="66"/>
        <end position="93"/>
    </location>
</feature>
<feature type="transmembrane region" description="Helical" evidence="5">
    <location>
        <begin position="159"/>
        <end position="182"/>
    </location>
</feature>
<dbReference type="InterPro" id="IPR004837">
    <property type="entry name" value="NaCa_Exmemb"/>
</dbReference>
<dbReference type="RefSeq" id="WP_097029037.1">
    <property type="nucleotide sequence ID" value="NZ_OAOQ01000001.1"/>
</dbReference>
<protein>
    <submittedName>
        <fullName evidence="7">Cation:H+ antiporter</fullName>
    </submittedName>
</protein>
<reference evidence="8" key="1">
    <citation type="submission" date="2017-08" db="EMBL/GenBank/DDBJ databases">
        <authorList>
            <person name="Varghese N."/>
            <person name="Submissions S."/>
        </authorList>
    </citation>
    <scope>NUCLEOTIDE SEQUENCE [LARGE SCALE GENOMIC DNA]</scope>
    <source>
        <strain evidence="8">JA234</strain>
    </source>
</reference>
<dbReference type="InterPro" id="IPR044880">
    <property type="entry name" value="NCX_ion-bd_dom_sf"/>
</dbReference>
<keyword evidence="4 5" id="KW-0472">Membrane</keyword>
<feature type="domain" description="Sodium/calcium exchanger membrane region" evidence="6">
    <location>
        <begin position="3"/>
        <end position="142"/>
    </location>
</feature>
<evidence type="ECO:0000313" key="7">
    <source>
        <dbReference type="EMBL" id="SNX67603.1"/>
    </source>
</evidence>
<dbReference type="Pfam" id="PF01699">
    <property type="entry name" value="Na_Ca_ex"/>
    <property type="match status" value="2"/>
</dbReference>
<dbReference type="GO" id="GO:0005886">
    <property type="term" value="C:plasma membrane"/>
    <property type="evidence" value="ECO:0007669"/>
    <property type="project" value="TreeGrafter"/>
</dbReference>
<dbReference type="PANTHER" id="PTHR10846">
    <property type="entry name" value="SODIUM/POTASSIUM/CALCIUM EXCHANGER"/>
    <property type="match status" value="1"/>
</dbReference>
<evidence type="ECO:0000256" key="4">
    <source>
        <dbReference type="ARBA" id="ARBA00023136"/>
    </source>
</evidence>
<proteinExistence type="predicted"/>
<evidence type="ECO:0000259" key="6">
    <source>
        <dbReference type="Pfam" id="PF01699"/>
    </source>
</evidence>
<organism evidence="7 8">
    <name type="scientific">Cereibacter ovatus</name>
    <dbReference type="NCBI Taxonomy" id="439529"/>
    <lineage>
        <taxon>Bacteria</taxon>
        <taxon>Pseudomonadati</taxon>
        <taxon>Pseudomonadota</taxon>
        <taxon>Alphaproteobacteria</taxon>
        <taxon>Rhodobacterales</taxon>
        <taxon>Paracoccaceae</taxon>
        <taxon>Cereibacter</taxon>
    </lineage>
</organism>
<comment type="subcellular location">
    <subcellularLocation>
        <location evidence="1">Membrane</location>
        <topology evidence="1">Multi-pass membrane protein</topology>
    </subcellularLocation>
</comment>
<dbReference type="Proteomes" id="UP000219467">
    <property type="component" value="Unassembled WGS sequence"/>
</dbReference>
<dbReference type="GO" id="GO:0005262">
    <property type="term" value="F:calcium channel activity"/>
    <property type="evidence" value="ECO:0007669"/>
    <property type="project" value="TreeGrafter"/>
</dbReference>